<feature type="compositionally biased region" description="Polar residues" evidence="1">
    <location>
        <begin position="217"/>
        <end position="234"/>
    </location>
</feature>
<dbReference type="CDD" id="cd09212">
    <property type="entry name" value="PUB"/>
    <property type="match status" value="1"/>
</dbReference>
<evidence type="ECO:0000313" key="3">
    <source>
        <dbReference type="EMBL" id="GAX21701.1"/>
    </source>
</evidence>
<feature type="compositionally biased region" description="Pro residues" evidence="1">
    <location>
        <begin position="24"/>
        <end position="34"/>
    </location>
</feature>
<protein>
    <recommendedName>
        <fullName evidence="2">PUB domain-containing protein</fullName>
    </recommendedName>
</protein>
<name>A0A1Z5K6I6_FISSO</name>
<feature type="region of interest" description="Disordered" evidence="1">
    <location>
        <begin position="379"/>
        <end position="444"/>
    </location>
</feature>
<feature type="region of interest" description="Disordered" evidence="1">
    <location>
        <begin position="213"/>
        <end position="234"/>
    </location>
</feature>
<dbReference type="Pfam" id="PF09409">
    <property type="entry name" value="PUB"/>
    <property type="match status" value="1"/>
</dbReference>
<organism evidence="3 4">
    <name type="scientific">Fistulifera solaris</name>
    <name type="common">Oleaginous diatom</name>
    <dbReference type="NCBI Taxonomy" id="1519565"/>
    <lineage>
        <taxon>Eukaryota</taxon>
        <taxon>Sar</taxon>
        <taxon>Stramenopiles</taxon>
        <taxon>Ochrophyta</taxon>
        <taxon>Bacillariophyta</taxon>
        <taxon>Bacillariophyceae</taxon>
        <taxon>Bacillariophycidae</taxon>
        <taxon>Naviculales</taxon>
        <taxon>Naviculaceae</taxon>
        <taxon>Fistulifera</taxon>
    </lineage>
</organism>
<evidence type="ECO:0000259" key="2">
    <source>
        <dbReference type="Pfam" id="PF09409"/>
    </source>
</evidence>
<feature type="compositionally biased region" description="Low complexity" evidence="1">
    <location>
        <begin position="102"/>
        <end position="111"/>
    </location>
</feature>
<dbReference type="OrthoDB" id="49605at2759"/>
<dbReference type="Proteomes" id="UP000198406">
    <property type="component" value="Unassembled WGS sequence"/>
</dbReference>
<dbReference type="SUPFAM" id="SSF143503">
    <property type="entry name" value="PUG domain-like"/>
    <property type="match status" value="1"/>
</dbReference>
<reference evidence="3 4" key="1">
    <citation type="journal article" date="2015" name="Plant Cell">
        <title>Oil accumulation by the oleaginous diatom Fistulifera solaris as revealed by the genome and transcriptome.</title>
        <authorList>
            <person name="Tanaka T."/>
            <person name="Maeda Y."/>
            <person name="Veluchamy A."/>
            <person name="Tanaka M."/>
            <person name="Abida H."/>
            <person name="Marechal E."/>
            <person name="Bowler C."/>
            <person name="Muto M."/>
            <person name="Sunaga Y."/>
            <person name="Tanaka M."/>
            <person name="Yoshino T."/>
            <person name="Taniguchi T."/>
            <person name="Fukuda Y."/>
            <person name="Nemoto M."/>
            <person name="Matsumoto M."/>
            <person name="Wong P.S."/>
            <person name="Aburatani S."/>
            <person name="Fujibuchi W."/>
        </authorList>
    </citation>
    <scope>NUCLEOTIDE SEQUENCE [LARGE SCALE GENOMIC DNA]</scope>
    <source>
        <strain evidence="3 4">JPCC DA0580</strain>
    </source>
</reference>
<evidence type="ECO:0000313" key="4">
    <source>
        <dbReference type="Proteomes" id="UP000198406"/>
    </source>
</evidence>
<dbReference type="InterPro" id="IPR036339">
    <property type="entry name" value="PUB-like_dom_sf"/>
</dbReference>
<dbReference type="Gene3D" id="1.20.58.2190">
    <property type="match status" value="1"/>
</dbReference>
<feature type="region of interest" description="Disordered" evidence="1">
    <location>
        <begin position="1"/>
        <end position="34"/>
    </location>
</feature>
<dbReference type="AlphaFoldDB" id="A0A1Z5K6I6"/>
<evidence type="ECO:0000256" key="1">
    <source>
        <dbReference type="SAM" id="MobiDB-lite"/>
    </source>
</evidence>
<dbReference type="InterPro" id="IPR018997">
    <property type="entry name" value="PUB_domain"/>
</dbReference>
<gene>
    <name evidence="3" type="ORF">FisN_3Hh493</name>
</gene>
<comment type="caution">
    <text evidence="3">The sequence shown here is derived from an EMBL/GenBank/DDBJ whole genome shotgun (WGS) entry which is preliminary data.</text>
</comment>
<proteinExistence type="predicted"/>
<sequence length="444" mass="49704">MKSQDTPLKEEEANEHPAARNPPSYYPPSHHLPPPPGVFYPPPVVPAQNTTSPFHTSLLLATGGFLGMTAAAAIRWLNGEDFSLLPPKQDPPPSVDVEELRQQQQQQQQQQQVDKIVQRLTNVLEKQHEKQRTNDCVNLLRTKSSSSEDVVVPRLMQIQSELTALRQTLQENEPWEQQLSDTLNNLHDCVEHLRGNTVDDGSNHRTNAMTRVELPKSSLNHPNENNKDPSPTSLTESVRTLMEQNHPEDLRAGVPLLFLYISNLLHHPTAPRYQKIFMSNDSFQKVDQLVGGKEFLLVLGFVEQGTYLEWQQDVKDHGEVLQCATSALKVLKAVPSVMEPEFVERVVAAARGTSCPPTPTIHTSHLEEIKTPEIGLIASPPNTRKQHFENPAFPLLDGNDVADNDESPVLPMSAQSNRERTTEESFSPIRDSTGDTEATDVLWK</sequence>
<feature type="compositionally biased region" description="Basic and acidic residues" evidence="1">
    <location>
        <begin position="7"/>
        <end position="18"/>
    </location>
</feature>
<feature type="region of interest" description="Disordered" evidence="1">
    <location>
        <begin position="83"/>
        <end position="111"/>
    </location>
</feature>
<dbReference type="InParanoid" id="A0A1Z5K6I6"/>
<accession>A0A1Z5K6I6</accession>
<keyword evidence="4" id="KW-1185">Reference proteome</keyword>
<feature type="domain" description="PUB" evidence="2">
    <location>
        <begin position="249"/>
        <end position="306"/>
    </location>
</feature>
<dbReference type="EMBL" id="BDSP01000171">
    <property type="protein sequence ID" value="GAX21701.1"/>
    <property type="molecule type" value="Genomic_DNA"/>
</dbReference>